<protein>
    <submittedName>
        <fullName evidence="2">Uncharacterized protein</fullName>
    </submittedName>
</protein>
<evidence type="ECO:0000256" key="1">
    <source>
        <dbReference type="SAM" id="SignalP"/>
    </source>
</evidence>
<feature type="signal peptide" evidence="1">
    <location>
        <begin position="1"/>
        <end position="16"/>
    </location>
</feature>
<evidence type="ECO:0000313" key="2">
    <source>
        <dbReference type="EMBL" id="MED6183538.1"/>
    </source>
</evidence>
<proteinExistence type="predicted"/>
<comment type="caution">
    <text evidence="2">The sequence shown here is derived from an EMBL/GenBank/DDBJ whole genome shotgun (WGS) entry which is preliminary data.</text>
</comment>
<keyword evidence="3" id="KW-1185">Reference proteome</keyword>
<accession>A0ABU6WF41</accession>
<organism evidence="2 3">
    <name type="scientific">Stylosanthes scabra</name>
    <dbReference type="NCBI Taxonomy" id="79078"/>
    <lineage>
        <taxon>Eukaryota</taxon>
        <taxon>Viridiplantae</taxon>
        <taxon>Streptophyta</taxon>
        <taxon>Embryophyta</taxon>
        <taxon>Tracheophyta</taxon>
        <taxon>Spermatophyta</taxon>
        <taxon>Magnoliopsida</taxon>
        <taxon>eudicotyledons</taxon>
        <taxon>Gunneridae</taxon>
        <taxon>Pentapetalae</taxon>
        <taxon>rosids</taxon>
        <taxon>fabids</taxon>
        <taxon>Fabales</taxon>
        <taxon>Fabaceae</taxon>
        <taxon>Papilionoideae</taxon>
        <taxon>50 kb inversion clade</taxon>
        <taxon>dalbergioids sensu lato</taxon>
        <taxon>Dalbergieae</taxon>
        <taxon>Pterocarpus clade</taxon>
        <taxon>Stylosanthes</taxon>
    </lineage>
</organism>
<dbReference type="EMBL" id="JASCZI010181444">
    <property type="protein sequence ID" value="MED6183538.1"/>
    <property type="molecule type" value="Genomic_DNA"/>
</dbReference>
<reference evidence="2 3" key="1">
    <citation type="journal article" date="2023" name="Plants (Basel)">
        <title>Bridging the Gap: Combining Genomics and Transcriptomics Approaches to Understand Stylosanthes scabra, an Orphan Legume from the Brazilian Caatinga.</title>
        <authorList>
            <person name="Ferreira-Neto J.R.C."/>
            <person name="da Silva M.D."/>
            <person name="Binneck E."/>
            <person name="de Melo N.F."/>
            <person name="da Silva R.H."/>
            <person name="de Melo A.L.T.M."/>
            <person name="Pandolfi V."/>
            <person name="Bustamante F.O."/>
            <person name="Brasileiro-Vidal A.C."/>
            <person name="Benko-Iseppon A.M."/>
        </authorList>
    </citation>
    <scope>NUCLEOTIDE SEQUENCE [LARGE SCALE GENOMIC DNA]</scope>
    <source>
        <tissue evidence="2">Leaves</tissue>
    </source>
</reference>
<feature type="chain" id="PRO_5047063504" evidence="1">
    <location>
        <begin position="17"/>
        <end position="101"/>
    </location>
</feature>
<keyword evidence="1" id="KW-0732">Signal</keyword>
<gene>
    <name evidence="2" type="ORF">PIB30_038764</name>
</gene>
<dbReference type="Proteomes" id="UP001341840">
    <property type="component" value="Unassembled WGS sequence"/>
</dbReference>
<evidence type="ECO:0000313" key="3">
    <source>
        <dbReference type="Proteomes" id="UP001341840"/>
    </source>
</evidence>
<name>A0ABU6WF41_9FABA</name>
<sequence>MLSLLFLEQVLSESEAWPHDVAVIAVLLPFLITYGLKGLNANDDSDVLCSAPWSHLPPLLVPEPNNSLFCNIKCASLERITLPGLIVSAVFFTLGLPMNGD</sequence>